<comment type="caution">
    <text evidence="2">The sequence shown here is derived from an EMBL/GenBank/DDBJ whole genome shotgun (WGS) entry which is preliminary data.</text>
</comment>
<keyword evidence="3" id="KW-1185">Reference proteome</keyword>
<dbReference type="EMBL" id="JANKHO010001370">
    <property type="protein sequence ID" value="KAJ3501843.1"/>
    <property type="molecule type" value="Genomic_DNA"/>
</dbReference>
<sequence length="219" mass="24190">MPSVPAPSLYSSKPPPGAIGVEAEGDIVPSLELRTFGPRMPFTADEMFVLQGLAADYKKHYKQEKEKEFFLDAWTVWFSNFPVPRGIDMDEDEYQWVIAQRKKANYDEAHNNRCPAYYHKTDHNHPPTTTKPTTTTKSTTTTTPTTTKPSTTATPTTKPTTTAPSATTKSTTTKTTSTTKPATTTTTKSTTTTKASSTSTSKTTSTSKSTQYDEDEHYH</sequence>
<organism evidence="2 3">
    <name type="scientific">Agrocybe chaxingu</name>
    <dbReference type="NCBI Taxonomy" id="84603"/>
    <lineage>
        <taxon>Eukaryota</taxon>
        <taxon>Fungi</taxon>
        <taxon>Dikarya</taxon>
        <taxon>Basidiomycota</taxon>
        <taxon>Agaricomycotina</taxon>
        <taxon>Agaricomycetes</taxon>
        <taxon>Agaricomycetidae</taxon>
        <taxon>Agaricales</taxon>
        <taxon>Agaricineae</taxon>
        <taxon>Strophariaceae</taxon>
        <taxon>Agrocybe</taxon>
    </lineage>
</organism>
<name>A0A9W8MTT7_9AGAR</name>
<evidence type="ECO:0000256" key="1">
    <source>
        <dbReference type="SAM" id="MobiDB-lite"/>
    </source>
</evidence>
<protein>
    <submittedName>
        <fullName evidence="2">Uncharacterized protein</fullName>
    </submittedName>
</protein>
<evidence type="ECO:0000313" key="3">
    <source>
        <dbReference type="Proteomes" id="UP001148786"/>
    </source>
</evidence>
<feature type="compositionally biased region" description="Low complexity" evidence="1">
    <location>
        <begin position="126"/>
        <end position="210"/>
    </location>
</feature>
<evidence type="ECO:0000313" key="2">
    <source>
        <dbReference type="EMBL" id="KAJ3501843.1"/>
    </source>
</evidence>
<dbReference type="Proteomes" id="UP001148786">
    <property type="component" value="Unassembled WGS sequence"/>
</dbReference>
<feature type="region of interest" description="Disordered" evidence="1">
    <location>
        <begin position="118"/>
        <end position="219"/>
    </location>
</feature>
<accession>A0A9W8MTT7</accession>
<gene>
    <name evidence="2" type="ORF">NLJ89_g9157</name>
</gene>
<reference evidence="2" key="1">
    <citation type="submission" date="2022-07" db="EMBL/GenBank/DDBJ databases">
        <title>Genome Sequence of Agrocybe chaxingu.</title>
        <authorList>
            <person name="Buettner E."/>
        </authorList>
    </citation>
    <scope>NUCLEOTIDE SEQUENCE</scope>
    <source>
        <strain evidence="2">MP-N11</strain>
    </source>
</reference>
<proteinExistence type="predicted"/>
<dbReference type="AlphaFoldDB" id="A0A9W8MTT7"/>